<evidence type="ECO:0000259" key="3">
    <source>
        <dbReference type="Pfam" id="PF26059"/>
    </source>
</evidence>
<dbReference type="Proteomes" id="UP000267164">
    <property type="component" value="Chromosome"/>
</dbReference>
<feature type="compositionally biased region" description="Basic and acidic residues" evidence="1">
    <location>
        <begin position="94"/>
        <end position="109"/>
    </location>
</feature>
<dbReference type="EMBL" id="CP032568">
    <property type="protein sequence ID" value="AYF78105.1"/>
    <property type="molecule type" value="Genomic_DNA"/>
</dbReference>
<dbReference type="OrthoDB" id="4559113at2"/>
<dbReference type="Pfam" id="PF26059">
    <property type="entry name" value="DUF8020"/>
    <property type="match status" value="1"/>
</dbReference>
<accession>A0A386ZNG2</accession>
<feature type="domain" description="DUF8020" evidence="3">
    <location>
        <begin position="27"/>
        <end position="94"/>
    </location>
</feature>
<reference evidence="4 5" key="1">
    <citation type="submission" date="2018-09" db="EMBL/GenBank/DDBJ databases">
        <title>Nocardia yunnanensis sp. nov., an actinomycete isolated from a soil sample.</title>
        <authorList>
            <person name="Zhang J."/>
        </authorList>
    </citation>
    <scope>NUCLEOTIDE SEQUENCE [LARGE SCALE GENOMIC DNA]</scope>
    <source>
        <strain evidence="4 5">CFHS0054</strain>
    </source>
</reference>
<evidence type="ECO:0000313" key="4">
    <source>
        <dbReference type="EMBL" id="AYF78105.1"/>
    </source>
</evidence>
<feature type="signal peptide" evidence="2">
    <location>
        <begin position="1"/>
        <end position="22"/>
    </location>
</feature>
<protein>
    <recommendedName>
        <fullName evidence="3">DUF8020 domain-containing protein</fullName>
    </recommendedName>
</protein>
<proteinExistence type="predicted"/>
<organism evidence="4 5">
    <name type="scientific">Nocardia yunnanensis</name>
    <dbReference type="NCBI Taxonomy" id="2382165"/>
    <lineage>
        <taxon>Bacteria</taxon>
        <taxon>Bacillati</taxon>
        <taxon>Actinomycetota</taxon>
        <taxon>Actinomycetes</taxon>
        <taxon>Mycobacteriales</taxon>
        <taxon>Nocardiaceae</taxon>
        <taxon>Nocardia</taxon>
    </lineage>
</organism>
<evidence type="ECO:0000256" key="1">
    <source>
        <dbReference type="SAM" id="MobiDB-lite"/>
    </source>
</evidence>
<feature type="compositionally biased region" description="Basic and acidic residues" evidence="1">
    <location>
        <begin position="120"/>
        <end position="136"/>
    </location>
</feature>
<feature type="region of interest" description="Disordered" evidence="1">
    <location>
        <begin position="91"/>
        <end position="150"/>
    </location>
</feature>
<dbReference type="AlphaFoldDB" id="A0A386ZNG2"/>
<evidence type="ECO:0000313" key="5">
    <source>
        <dbReference type="Proteomes" id="UP000267164"/>
    </source>
</evidence>
<dbReference type="KEGG" id="nyu:D7D52_34590"/>
<dbReference type="InterPro" id="IPR058333">
    <property type="entry name" value="DUF8020"/>
</dbReference>
<keyword evidence="2" id="KW-0732">Signal</keyword>
<feature type="chain" id="PRO_5017417525" description="DUF8020 domain-containing protein" evidence="2">
    <location>
        <begin position="23"/>
        <end position="150"/>
    </location>
</feature>
<gene>
    <name evidence="4" type="ORF">D7D52_34590</name>
</gene>
<keyword evidence="5" id="KW-1185">Reference proteome</keyword>
<sequence>MLACPALISAALLLTTDATAHAEPAAIEATATIVDRTVRLHTDAGSLRVDHDRLQILDPAGVVVGSLPLLLAKQNTMYPIDVRIDGDTAVLAPRPDRARPLTDEERAQTDRAATAPVRNIDLRPVSDGDSPEDRFNDAMGHVNTAPPAQA</sequence>
<name>A0A386ZNG2_9NOCA</name>
<evidence type="ECO:0000256" key="2">
    <source>
        <dbReference type="SAM" id="SignalP"/>
    </source>
</evidence>